<evidence type="ECO:0000313" key="2">
    <source>
        <dbReference type="EMBL" id="EXJ57700.1"/>
    </source>
</evidence>
<evidence type="ECO:0000256" key="1">
    <source>
        <dbReference type="SAM" id="MobiDB-lite"/>
    </source>
</evidence>
<dbReference type="HOGENOM" id="CLU_785281_0_0_1"/>
<reference evidence="2 3" key="1">
    <citation type="submission" date="2013-03" db="EMBL/GenBank/DDBJ databases">
        <title>The Genome Sequence of Cladophialophora psammophila CBS 110553.</title>
        <authorList>
            <consortium name="The Broad Institute Genomics Platform"/>
            <person name="Cuomo C."/>
            <person name="de Hoog S."/>
            <person name="Gorbushina A."/>
            <person name="Walker B."/>
            <person name="Young S.K."/>
            <person name="Zeng Q."/>
            <person name="Gargeya S."/>
            <person name="Fitzgerald M."/>
            <person name="Haas B."/>
            <person name="Abouelleil A."/>
            <person name="Allen A.W."/>
            <person name="Alvarado L."/>
            <person name="Arachchi H.M."/>
            <person name="Berlin A.M."/>
            <person name="Chapman S.B."/>
            <person name="Gainer-Dewar J."/>
            <person name="Goldberg J."/>
            <person name="Griggs A."/>
            <person name="Gujja S."/>
            <person name="Hansen M."/>
            <person name="Howarth C."/>
            <person name="Imamovic A."/>
            <person name="Ireland A."/>
            <person name="Larimer J."/>
            <person name="McCowan C."/>
            <person name="Murphy C."/>
            <person name="Pearson M."/>
            <person name="Poon T.W."/>
            <person name="Priest M."/>
            <person name="Roberts A."/>
            <person name="Saif S."/>
            <person name="Shea T."/>
            <person name="Sisk P."/>
            <person name="Sykes S."/>
            <person name="Wortman J."/>
            <person name="Nusbaum C."/>
            <person name="Birren B."/>
        </authorList>
    </citation>
    <scope>NUCLEOTIDE SEQUENCE [LARGE SCALE GENOMIC DNA]</scope>
    <source>
        <strain evidence="2 3">CBS 110553</strain>
    </source>
</reference>
<accession>W9VYA2</accession>
<dbReference type="eggNOG" id="ENOG502RZ6R">
    <property type="taxonomic scope" value="Eukaryota"/>
</dbReference>
<sequence>MADRGQGSKPAYAVETRGPLLNTGSDSDSAPPRYSKSARRLLSVSVISEGFWIYSSHSAAPTSSYSLLWSIPGAIRLSTDQAIRTCLKPPNMIHDDSNEVQSPTIFPILFSAVAAKFLRAVAALQLEQGTSILALEYLLQCRTVFSTFIAPVTLKTINVLTPLLFLLWALSPLGGQAGLRVISTQESFLNATQNFTYLAFVSEFTNEGINSASAEPLVPINAIFTSAIIGSSKSKISAQDQFGNVKIPIYESLPLSSPEDDSDWRFVPDSGDVQWGSLTGLPLHNLPSTGVSRFTMNTGYMVTSCNVSGHDWTQAYRQSLEQYVGWSGANYALSPNGYGQFAVTNFTFRSLDI</sequence>
<feature type="region of interest" description="Disordered" evidence="1">
    <location>
        <begin position="1"/>
        <end position="34"/>
    </location>
</feature>
<dbReference type="GeneID" id="19197176"/>
<dbReference type="STRING" id="1182543.W9VYA2"/>
<dbReference type="EMBL" id="AMGX01000034">
    <property type="protein sequence ID" value="EXJ57700.1"/>
    <property type="molecule type" value="Genomic_DNA"/>
</dbReference>
<dbReference type="RefSeq" id="XP_007751249.1">
    <property type="nucleotide sequence ID" value="XM_007753059.1"/>
</dbReference>
<protein>
    <submittedName>
        <fullName evidence="2">Uncharacterized protein</fullName>
    </submittedName>
</protein>
<evidence type="ECO:0000313" key="3">
    <source>
        <dbReference type="Proteomes" id="UP000019471"/>
    </source>
</evidence>
<gene>
    <name evidence="2" type="ORF">A1O5_12490</name>
</gene>
<dbReference type="Proteomes" id="UP000019471">
    <property type="component" value="Unassembled WGS sequence"/>
</dbReference>
<organism evidence="2 3">
    <name type="scientific">Cladophialophora psammophila CBS 110553</name>
    <dbReference type="NCBI Taxonomy" id="1182543"/>
    <lineage>
        <taxon>Eukaryota</taxon>
        <taxon>Fungi</taxon>
        <taxon>Dikarya</taxon>
        <taxon>Ascomycota</taxon>
        <taxon>Pezizomycotina</taxon>
        <taxon>Eurotiomycetes</taxon>
        <taxon>Chaetothyriomycetidae</taxon>
        <taxon>Chaetothyriales</taxon>
        <taxon>Herpotrichiellaceae</taxon>
        <taxon>Cladophialophora</taxon>
    </lineage>
</organism>
<comment type="caution">
    <text evidence="2">The sequence shown here is derived from an EMBL/GenBank/DDBJ whole genome shotgun (WGS) entry which is preliminary data.</text>
</comment>
<dbReference type="AlphaFoldDB" id="W9VYA2"/>
<name>W9VYA2_9EURO</name>
<keyword evidence="3" id="KW-1185">Reference proteome</keyword>
<dbReference type="OrthoDB" id="3692311at2759"/>
<proteinExistence type="predicted"/>